<dbReference type="UniPathway" id="UPA00219"/>
<dbReference type="InterPro" id="IPR013815">
    <property type="entry name" value="ATP_grasp_subdomain_1"/>
</dbReference>
<dbReference type="Proteomes" id="UP000246005">
    <property type="component" value="Unassembled WGS sequence"/>
</dbReference>
<dbReference type="GO" id="GO:0009252">
    <property type="term" value="P:peptidoglycan biosynthetic process"/>
    <property type="evidence" value="ECO:0007669"/>
    <property type="project" value="UniProtKB-UniRule"/>
</dbReference>
<dbReference type="GO" id="GO:0046872">
    <property type="term" value="F:metal ion binding"/>
    <property type="evidence" value="ECO:0007669"/>
    <property type="project" value="UniProtKB-KW"/>
</dbReference>
<evidence type="ECO:0000256" key="2">
    <source>
        <dbReference type="ARBA" id="ARBA00010871"/>
    </source>
</evidence>
<dbReference type="AlphaFoldDB" id="A0A316IAZ6"/>
<feature type="binding site" evidence="12">
    <location>
        <position position="263"/>
    </location>
    <ligand>
        <name>Mg(2+)</name>
        <dbReference type="ChEBI" id="CHEBI:18420"/>
        <label>1</label>
    </ligand>
</feature>
<evidence type="ECO:0000256" key="4">
    <source>
        <dbReference type="ARBA" id="ARBA00022598"/>
    </source>
</evidence>
<comment type="similarity">
    <text evidence="2 10">Belongs to the D-alanine--D-alanine ligase family.</text>
</comment>
<evidence type="ECO:0000256" key="1">
    <source>
        <dbReference type="ARBA" id="ARBA00004496"/>
    </source>
</evidence>
<dbReference type="PROSITE" id="PS00843">
    <property type="entry name" value="DALA_DALA_LIGASE_1"/>
    <property type="match status" value="1"/>
</dbReference>
<dbReference type="InterPro" id="IPR000291">
    <property type="entry name" value="D-Ala_lig_Van_CS"/>
</dbReference>
<dbReference type="PIRSF" id="PIRSF039102">
    <property type="entry name" value="Ddl/VanB"/>
    <property type="match status" value="1"/>
</dbReference>
<keyword evidence="4 10" id="KW-0436">Ligase</keyword>
<dbReference type="GO" id="GO:0005524">
    <property type="term" value="F:ATP binding"/>
    <property type="evidence" value="ECO:0007669"/>
    <property type="project" value="UniProtKB-UniRule"/>
</dbReference>
<dbReference type="SUPFAM" id="SSF52440">
    <property type="entry name" value="PreATP-grasp domain"/>
    <property type="match status" value="1"/>
</dbReference>
<evidence type="ECO:0000256" key="11">
    <source>
        <dbReference type="PIRSR" id="PIRSR039102-1"/>
    </source>
</evidence>
<dbReference type="Gene3D" id="3.30.470.20">
    <property type="entry name" value="ATP-grasp fold, B domain"/>
    <property type="match status" value="1"/>
</dbReference>
<evidence type="ECO:0000256" key="5">
    <source>
        <dbReference type="ARBA" id="ARBA00022741"/>
    </source>
</evidence>
<keyword evidence="9 10" id="KW-0961">Cell wall biogenesis/degradation</keyword>
<feature type="domain" description="ATP-grasp" evidence="14">
    <location>
        <begin position="102"/>
        <end position="309"/>
    </location>
</feature>
<evidence type="ECO:0000256" key="10">
    <source>
        <dbReference type="HAMAP-Rule" id="MF_00047"/>
    </source>
</evidence>
<comment type="catalytic activity">
    <reaction evidence="10">
        <text>2 D-alanine + ATP = D-alanyl-D-alanine + ADP + phosphate + H(+)</text>
        <dbReference type="Rhea" id="RHEA:11224"/>
        <dbReference type="ChEBI" id="CHEBI:15378"/>
        <dbReference type="ChEBI" id="CHEBI:30616"/>
        <dbReference type="ChEBI" id="CHEBI:43474"/>
        <dbReference type="ChEBI" id="CHEBI:57416"/>
        <dbReference type="ChEBI" id="CHEBI:57822"/>
        <dbReference type="ChEBI" id="CHEBI:456216"/>
        <dbReference type="EC" id="6.3.2.4"/>
    </reaction>
</comment>
<evidence type="ECO:0000256" key="12">
    <source>
        <dbReference type="PIRSR" id="PIRSR039102-3"/>
    </source>
</evidence>
<keyword evidence="6 13" id="KW-0067">ATP-binding</keyword>
<comment type="cofactor">
    <cofactor evidence="12">
        <name>Mg(2+)</name>
        <dbReference type="ChEBI" id="CHEBI:18420"/>
    </cofactor>
    <cofactor evidence="12">
        <name>Mn(2+)</name>
        <dbReference type="ChEBI" id="CHEBI:29035"/>
    </cofactor>
    <text evidence="12">Binds 2 magnesium or manganese ions per subunit.</text>
</comment>
<comment type="function">
    <text evidence="10">Cell wall formation.</text>
</comment>
<dbReference type="InterPro" id="IPR011761">
    <property type="entry name" value="ATP-grasp"/>
</dbReference>
<evidence type="ECO:0000256" key="7">
    <source>
        <dbReference type="ARBA" id="ARBA00022960"/>
    </source>
</evidence>
<proteinExistence type="inferred from homology"/>
<dbReference type="GO" id="GO:0071555">
    <property type="term" value="P:cell wall organization"/>
    <property type="evidence" value="ECO:0007669"/>
    <property type="project" value="UniProtKB-KW"/>
</dbReference>
<dbReference type="NCBIfam" id="NF002378">
    <property type="entry name" value="PRK01372.1"/>
    <property type="match status" value="1"/>
</dbReference>
<dbReference type="InterPro" id="IPR011127">
    <property type="entry name" value="Dala_Dala_lig_N"/>
</dbReference>
<dbReference type="GO" id="GO:0005737">
    <property type="term" value="C:cytoplasm"/>
    <property type="evidence" value="ECO:0007669"/>
    <property type="project" value="UniProtKB-SubCell"/>
</dbReference>
<feature type="active site" evidence="11">
    <location>
        <position position="287"/>
    </location>
</feature>
<dbReference type="EC" id="6.3.2.4" evidence="10"/>
<dbReference type="PANTHER" id="PTHR23132">
    <property type="entry name" value="D-ALANINE--D-ALANINE LIGASE"/>
    <property type="match status" value="1"/>
</dbReference>
<sequence>MADRMVAVLSGGLSHEREVSIRSGRRLSAALRSSGVTVEEWDADASLLTRLRDHRPDAVVVALHGGEGENGSVQAILEMLGVPYVGTDSRACRRAWDKPTAKAELARAGLTTPEWVVLPHATFRELGAQPVLDAMVSTLGLPLMLKPDQGGSALGAQVVRDAAELPAAMVGCLAYGDTVLAEQFISGVEVAVTVVDGPDGPTALPAVEIVPETGVYDYTARYTAGLTDFHAPARLDAVAAKAVGELAVAAHRLLGLRDVSRTDAVVAEDGTVYFLEVNVSPGLTETSLLPMAVEAAGQSLGEIYAGLIERAVAR</sequence>
<dbReference type="InterPro" id="IPR005905">
    <property type="entry name" value="D_ala_D_ala"/>
</dbReference>
<comment type="pathway">
    <text evidence="10">Cell wall biogenesis; peptidoglycan biosynthesis.</text>
</comment>
<evidence type="ECO:0000256" key="13">
    <source>
        <dbReference type="PROSITE-ProRule" id="PRU00409"/>
    </source>
</evidence>
<evidence type="ECO:0000313" key="16">
    <source>
        <dbReference type="Proteomes" id="UP000246005"/>
    </source>
</evidence>
<feature type="binding site" evidence="12">
    <location>
        <position position="276"/>
    </location>
    <ligand>
        <name>Mg(2+)</name>
        <dbReference type="ChEBI" id="CHEBI:18420"/>
        <label>1</label>
    </ligand>
</feature>
<dbReference type="Gene3D" id="3.30.1490.20">
    <property type="entry name" value="ATP-grasp fold, A domain"/>
    <property type="match status" value="1"/>
</dbReference>
<comment type="subcellular location">
    <subcellularLocation>
        <location evidence="1 10">Cytoplasm</location>
    </subcellularLocation>
</comment>
<keyword evidence="12" id="KW-0479">Metal-binding</keyword>
<dbReference type="InterPro" id="IPR016185">
    <property type="entry name" value="PreATP-grasp_dom_sf"/>
</dbReference>
<feature type="active site" evidence="11">
    <location>
        <position position="16"/>
    </location>
</feature>
<evidence type="ECO:0000259" key="14">
    <source>
        <dbReference type="PROSITE" id="PS50975"/>
    </source>
</evidence>
<feature type="binding site" evidence="12">
    <location>
        <position position="278"/>
    </location>
    <ligand>
        <name>Mg(2+)</name>
        <dbReference type="ChEBI" id="CHEBI:18420"/>
        <label>2</label>
    </ligand>
</feature>
<protein>
    <recommendedName>
        <fullName evidence="10">D-alanine--D-alanine ligase</fullName>
        <ecNumber evidence="10">6.3.2.4</ecNumber>
    </recommendedName>
    <alternativeName>
        <fullName evidence="10">D-Ala-D-Ala ligase</fullName>
    </alternativeName>
    <alternativeName>
        <fullName evidence="10">D-alanylalanine synthetase</fullName>
    </alternativeName>
</protein>
<keyword evidence="5 13" id="KW-0547">Nucleotide-binding</keyword>
<gene>
    <name evidence="10" type="primary">ddl</name>
    <name evidence="15" type="ORF">C8D88_101705</name>
</gene>
<dbReference type="PROSITE" id="PS50975">
    <property type="entry name" value="ATP_GRASP"/>
    <property type="match status" value="1"/>
</dbReference>
<dbReference type="Gene3D" id="3.40.50.20">
    <property type="match status" value="1"/>
</dbReference>
<dbReference type="PANTHER" id="PTHR23132:SF23">
    <property type="entry name" value="D-ALANINE--D-ALANINE LIGASE B"/>
    <property type="match status" value="1"/>
</dbReference>
<keyword evidence="12" id="KW-0460">Magnesium</keyword>
<evidence type="ECO:0000313" key="15">
    <source>
        <dbReference type="EMBL" id="PWK90687.1"/>
    </source>
</evidence>
<dbReference type="HAMAP" id="MF_00047">
    <property type="entry name" value="Dala_Dala_lig"/>
    <property type="match status" value="1"/>
</dbReference>
<feature type="active site" evidence="11">
    <location>
        <position position="152"/>
    </location>
</feature>
<accession>A0A316IAZ6</accession>
<dbReference type="Pfam" id="PF07478">
    <property type="entry name" value="Dala_Dala_lig_C"/>
    <property type="match status" value="1"/>
</dbReference>
<keyword evidence="12" id="KW-0464">Manganese</keyword>
<evidence type="ECO:0000256" key="6">
    <source>
        <dbReference type="ARBA" id="ARBA00022840"/>
    </source>
</evidence>
<keyword evidence="8 10" id="KW-0573">Peptidoglycan synthesis</keyword>
<dbReference type="GO" id="GO:0008360">
    <property type="term" value="P:regulation of cell shape"/>
    <property type="evidence" value="ECO:0007669"/>
    <property type="project" value="UniProtKB-KW"/>
</dbReference>
<dbReference type="InterPro" id="IPR011095">
    <property type="entry name" value="Dala_Dala_lig_C"/>
</dbReference>
<comment type="caution">
    <text evidence="15">The sequence shown here is derived from an EMBL/GenBank/DDBJ whole genome shotgun (WGS) entry which is preliminary data.</text>
</comment>
<dbReference type="Pfam" id="PF01820">
    <property type="entry name" value="Dala_Dala_lig_N"/>
    <property type="match status" value="1"/>
</dbReference>
<evidence type="ECO:0000256" key="9">
    <source>
        <dbReference type="ARBA" id="ARBA00023316"/>
    </source>
</evidence>
<keyword evidence="7 10" id="KW-0133">Cell shape</keyword>
<reference evidence="15 16" key="1">
    <citation type="submission" date="2018-05" db="EMBL/GenBank/DDBJ databases">
        <title>Genomic Encyclopedia of Type Strains, Phase IV (KMG-IV): sequencing the most valuable type-strain genomes for metagenomic binning, comparative biology and taxonomic classification.</title>
        <authorList>
            <person name="Goeker M."/>
        </authorList>
    </citation>
    <scope>NUCLEOTIDE SEQUENCE [LARGE SCALE GENOMIC DNA]</scope>
    <source>
        <strain evidence="15 16">DSM 45480</strain>
    </source>
</reference>
<feature type="binding site" evidence="12">
    <location>
        <position position="276"/>
    </location>
    <ligand>
        <name>Mg(2+)</name>
        <dbReference type="ChEBI" id="CHEBI:18420"/>
        <label>2</label>
    </ligand>
</feature>
<dbReference type="SUPFAM" id="SSF56059">
    <property type="entry name" value="Glutathione synthetase ATP-binding domain-like"/>
    <property type="match status" value="1"/>
</dbReference>
<name>A0A316IAZ6_9PSEU</name>
<evidence type="ECO:0000256" key="8">
    <source>
        <dbReference type="ARBA" id="ARBA00022984"/>
    </source>
</evidence>
<dbReference type="GO" id="GO:0008716">
    <property type="term" value="F:D-alanine-D-alanine ligase activity"/>
    <property type="evidence" value="ECO:0007669"/>
    <property type="project" value="UniProtKB-UniRule"/>
</dbReference>
<evidence type="ECO:0000256" key="3">
    <source>
        <dbReference type="ARBA" id="ARBA00022490"/>
    </source>
</evidence>
<dbReference type="EMBL" id="QGHB01000001">
    <property type="protein sequence ID" value="PWK90687.1"/>
    <property type="molecule type" value="Genomic_DNA"/>
</dbReference>
<keyword evidence="3 10" id="KW-0963">Cytoplasm</keyword>
<organism evidence="15 16">
    <name type="scientific">Lentzea atacamensis</name>
    <dbReference type="NCBI Taxonomy" id="531938"/>
    <lineage>
        <taxon>Bacteria</taxon>
        <taxon>Bacillati</taxon>
        <taxon>Actinomycetota</taxon>
        <taxon>Actinomycetes</taxon>
        <taxon>Pseudonocardiales</taxon>
        <taxon>Pseudonocardiaceae</taxon>
        <taxon>Lentzea</taxon>
    </lineage>
</organism>
<dbReference type="RefSeq" id="WP_109630108.1">
    <property type="nucleotide sequence ID" value="NZ_QGHB01000001.1"/>
</dbReference>